<sequence>PDTSDSSVCLENIIDKSQIALKLIMKHVNIINVIEIWEVQHMSTTSTSLNYVVLLKDHSHI</sequence>
<gene>
    <name evidence="1" type="ORF">RPERSI_LOCUS16587</name>
</gene>
<keyword evidence="2" id="KW-1185">Reference proteome</keyword>
<evidence type="ECO:0000313" key="1">
    <source>
        <dbReference type="EMBL" id="CAG8772531.1"/>
    </source>
</evidence>
<dbReference type="EMBL" id="CAJVQC010041238">
    <property type="protein sequence ID" value="CAG8772531.1"/>
    <property type="molecule type" value="Genomic_DNA"/>
</dbReference>
<feature type="non-terminal residue" evidence="1">
    <location>
        <position position="1"/>
    </location>
</feature>
<comment type="caution">
    <text evidence="1">The sequence shown here is derived from an EMBL/GenBank/DDBJ whole genome shotgun (WGS) entry which is preliminary data.</text>
</comment>
<organism evidence="1 2">
    <name type="scientific">Racocetra persica</name>
    <dbReference type="NCBI Taxonomy" id="160502"/>
    <lineage>
        <taxon>Eukaryota</taxon>
        <taxon>Fungi</taxon>
        <taxon>Fungi incertae sedis</taxon>
        <taxon>Mucoromycota</taxon>
        <taxon>Glomeromycotina</taxon>
        <taxon>Glomeromycetes</taxon>
        <taxon>Diversisporales</taxon>
        <taxon>Gigasporaceae</taxon>
        <taxon>Racocetra</taxon>
    </lineage>
</organism>
<feature type="non-terminal residue" evidence="1">
    <location>
        <position position="61"/>
    </location>
</feature>
<accession>A0ACA9R1H3</accession>
<proteinExistence type="predicted"/>
<reference evidence="1" key="1">
    <citation type="submission" date="2021-06" db="EMBL/GenBank/DDBJ databases">
        <authorList>
            <person name="Kallberg Y."/>
            <person name="Tangrot J."/>
            <person name="Rosling A."/>
        </authorList>
    </citation>
    <scope>NUCLEOTIDE SEQUENCE</scope>
    <source>
        <strain evidence="1">MA461A</strain>
    </source>
</reference>
<dbReference type="Proteomes" id="UP000789920">
    <property type="component" value="Unassembled WGS sequence"/>
</dbReference>
<name>A0ACA9R1H3_9GLOM</name>
<evidence type="ECO:0000313" key="2">
    <source>
        <dbReference type="Proteomes" id="UP000789920"/>
    </source>
</evidence>
<protein>
    <submittedName>
        <fullName evidence="1">24945_t:CDS:1</fullName>
    </submittedName>
</protein>